<feature type="binding site" evidence="17">
    <location>
        <position position="318"/>
    </location>
    <ligand>
        <name>(6S)-NADPHX</name>
        <dbReference type="ChEBI" id="CHEBI:64076"/>
    </ligand>
</feature>
<dbReference type="STRING" id="44574.AAW31_15655"/>
<dbReference type="Pfam" id="PF03853">
    <property type="entry name" value="YjeF_N"/>
    <property type="match status" value="1"/>
</dbReference>
<dbReference type="GO" id="GO:0052856">
    <property type="term" value="F:NAD(P)HX epimerase activity"/>
    <property type="evidence" value="ECO:0007669"/>
    <property type="project" value="UniProtKB-UniRule"/>
</dbReference>
<dbReference type="GO" id="GO:0005524">
    <property type="term" value="F:ATP binding"/>
    <property type="evidence" value="ECO:0007669"/>
    <property type="project" value="UniProtKB-UniRule"/>
</dbReference>
<keyword evidence="12 17" id="KW-0456">Lyase</keyword>
<dbReference type="HAMAP" id="MF_01965">
    <property type="entry name" value="NADHX_dehydratase"/>
    <property type="match status" value="1"/>
</dbReference>
<evidence type="ECO:0000313" key="23">
    <source>
        <dbReference type="Proteomes" id="UP000183287"/>
    </source>
</evidence>
<comment type="function">
    <text evidence="18">Catalyzes the epimerization of the S- and R-forms of NAD(P)HX, a damaged form of NAD(P)H that is a result of enzymatic or heat-dependent hydration. This is a prerequisite for the S-specific NAD(P)H-hydrate dehydratase to allow the repair of both epimers of NAD(P)HX.</text>
</comment>
<feature type="binding site" evidence="17">
    <location>
        <begin position="409"/>
        <end position="413"/>
    </location>
    <ligand>
        <name>AMP</name>
        <dbReference type="ChEBI" id="CHEBI:456215"/>
    </ligand>
</feature>
<evidence type="ECO:0000256" key="10">
    <source>
        <dbReference type="ARBA" id="ARBA00023027"/>
    </source>
</evidence>
<dbReference type="EC" id="5.1.99.6" evidence="19"/>
<evidence type="ECO:0000256" key="9">
    <source>
        <dbReference type="ARBA" id="ARBA00022958"/>
    </source>
</evidence>
<dbReference type="PANTHER" id="PTHR12592">
    <property type="entry name" value="ATP-DEPENDENT (S)-NAD(P)H-HYDRATE DEHYDRATASE FAMILY MEMBER"/>
    <property type="match status" value="1"/>
</dbReference>
<dbReference type="Gene3D" id="3.40.1190.20">
    <property type="match status" value="1"/>
</dbReference>
<keyword evidence="22" id="KW-0808">Transferase</keyword>
<evidence type="ECO:0000313" key="22">
    <source>
        <dbReference type="EMBL" id="SFM10935.1"/>
    </source>
</evidence>
<evidence type="ECO:0000256" key="2">
    <source>
        <dbReference type="ARBA" id="ARBA00000909"/>
    </source>
</evidence>
<dbReference type="Gene3D" id="3.40.50.10260">
    <property type="entry name" value="YjeF N-terminal domain"/>
    <property type="match status" value="1"/>
</dbReference>
<feature type="binding site" evidence="18">
    <location>
        <position position="62"/>
    </location>
    <ligand>
        <name>K(+)</name>
        <dbReference type="ChEBI" id="CHEBI:29103"/>
    </ligand>
</feature>
<evidence type="ECO:0000256" key="16">
    <source>
        <dbReference type="ARBA" id="ARBA00049209"/>
    </source>
</evidence>
<comment type="catalytic activity">
    <reaction evidence="1 18 19">
        <text>(6R)-NADHX = (6S)-NADHX</text>
        <dbReference type="Rhea" id="RHEA:32215"/>
        <dbReference type="ChEBI" id="CHEBI:64074"/>
        <dbReference type="ChEBI" id="CHEBI:64075"/>
        <dbReference type="EC" id="5.1.99.6"/>
    </reaction>
</comment>
<evidence type="ECO:0000256" key="5">
    <source>
        <dbReference type="ARBA" id="ARBA00022723"/>
    </source>
</evidence>
<comment type="similarity">
    <text evidence="3 19">In the N-terminal section; belongs to the NnrE/AIBP family.</text>
</comment>
<dbReference type="GO" id="GO:0016301">
    <property type="term" value="F:kinase activity"/>
    <property type="evidence" value="ECO:0007669"/>
    <property type="project" value="UniProtKB-KW"/>
</dbReference>
<proteinExistence type="inferred from homology"/>
<comment type="catalytic activity">
    <reaction evidence="16 17 19">
        <text>(6S)-NADPHX + ADP = AMP + phosphate + NADPH + H(+)</text>
        <dbReference type="Rhea" id="RHEA:32235"/>
        <dbReference type="ChEBI" id="CHEBI:15378"/>
        <dbReference type="ChEBI" id="CHEBI:43474"/>
        <dbReference type="ChEBI" id="CHEBI:57783"/>
        <dbReference type="ChEBI" id="CHEBI:64076"/>
        <dbReference type="ChEBI" id="CHEBI:456215"/>
        <dbReference type="ChEBI" id="CHEBI:456216"/>
        <dbReference type="EC" id="4.2.1.136"/>
    </reaction>
</comment>
<evidence type="ECO:0000256" key="3">
    <source>
        <dbReference type="ARBA" id="ARBA00006001"/>
    </source>
</evidence>
<comment type="catalytic activity">
    <reaction evidence="2 18 19">
        <text>(6R)-NADPHX = (6S)-NADPHX</text>
        <dbReference type="Rhea" id="RHEA:32227"/>
        <dbReference type="ChEBI" id="CHEBI:64076"/>
        <dbReference type="ChEBI" id="CHEBI:64077"/>
        <dbReference type="EC" id="5.1.99.6"/>
    </reaction>
</comment>
<dbReference type="GO" id="GO:0052855">
    <property type="term" value="F:ADP-dependent NAD(P)H-hydrate dehydratase activity"/>
    <property type="evidence" value="ECO:0007669"/>
    <property type="project" value="UniProtKB-UniRule"/>
</dbReference>
<evidence type="ECO:0000259" key="20">
    <source>
        <dbReference type="PROSITE" id="PS51383"/>
    </source>
</evidence>
<dbReference type="InterPro" id="IPR036652">
    <property type="entry name" value="YjeF_N_dom_sf"/>
</dbReference>
<organism evidence="22 23">
    <name type="scientific">Nitrosomonas communis</name>
    <dbReference type="NCBI Taxonomy" id="44574"/>
    <lineage>
        <taxon>Bacteria</taxon>
        <taxon>Pseudomonadati</taxon>
        <taxon>Pseudomonadota</taxon>
        <taxon>Betaproteobacteria</taxon>
        <taxon>Nitrosomonadales</taxon>
        <taxon>Nitrosomonadaceae</taxon>
        <taxon>Nitrosomonas</taxon>
    </lineage>
</organism>
<dbReference type="RefSeq" id="WP_074904739.1">
    <property type="nucleotide sequence ID" value="NZ_FOUB01000013.1"/>
</dbReference>
<comment type="similarity">
    <text evidence="17">Belongs to the NnrD/CARKD family.</text>
</comment>
<dbReference type="PANTHER" id="PTHR12592:SF0">
    <property type="entry name" value="ATP-DEPENDENT (S)-NAD(P)H-HYDRATE DEHYDRATASE"/>
    <property type="match status" value="1"/>
</dbReference>
<feature type="binding site" evidence="18">
    <location>
        <position position="163"/>
    </location>
    <ligand>
        <name>K(+)</name>
        <dbReference type="ChEBI" id="CHEBI:29103"/>
    </ligand>
</feature>
<keyword evidence="6 17" id="KW-0547">Nucleotide-binding</keyword>
<evidence type="ECO:0000256" key="18">
    <source>
        <dbReference type="HAMAP-Rule" id="MF_01966"/>
    </source>
</evidence>
<dbReference type="HAMAP" id="MF_01966">
    <property type="entry name" value="NADHX_epimerase"/>
    <property type="match status" value="1"/>
</dbReference>
<comment type="cofactor">
    <cofactor evidence="18 19">
        <name>K(+)</name>
        <dbReference type="ChEBI" id="CHEBI:29103"/>
    </cofactor>
    <text evidence="18 19">Binds 1 potassium ion per subunit.</text>
</comment>
<keyword evidence="5 18" id="KW-0479">Metal-binding</keyword>
<feature type="binding site" evidence="18">
    <location>
        <position position="124"/>
    </location>
    <ligand>
        <name>K(+)</name>
        <dbReference type="ChEBI" id="CHEBI:29103"/>
    </ligand>
</feature>
<dbReference type="GO" id="GO:0046496">
    <property type="term" value="P:nicotinamide nucleotide metabolic process"/>
    <property type="evidence" value="ECO:0007669"/>
    <property type="project" value="UniProtKB-UniRule"/>
</dbReference>
<comment type="similarity">
    <text evidence="4 19">In the C-terminal section; belongs to the NnrD/CARKD family.</text>
</comment>
<keyword evidence="9 18" id="KW-0630">Potassium</keyword>
<comment type="function">
    <text evidence="17">Catalyzes the dehydration of the S-form of NAD(P)HX at the expense of ADP, which is converted to AMP. Together with NAD(P)HX epimerase, which catalyzes the epimerization of the S- and R-forms, the enzyme allows the repair of both epimers of NAD(P)HX, a damaged form of NAD(P)H that is a result of enzymatic or heat-dependent hydration.</text>
</comment>
<keyword evidence="7 17" id="KW-0067">ATP-binding</keyword>
<dbReference type="EMBL" id="FOUB01000013">
    <property type="protein sequence ID" value="SFM10935.1"/>
    <property type="molecule type" value="Genomic_DNA"/>
</dbReference>
<comment type="caution">
    <text evidence="18">Lacks conserved residue(s) required for the propagation of feature annotation.</text>
</comment>
<evidence type="ECO:0000256" key="6">
    <source>
        <dbReference type="ARBA" id="ARBA00022741"/>
    </source>
</evidence>
<evidence type="ECO:0000259" key="21">
    <source>
        <dbReference type="PROSITE" id="PS51385"/>
    </source>
</evidence>
<dbReference type="Proteomes" id="UP000183287">
    <property type="component" value="Unassembled WGS sequence"/>
</dbReference>
<reference evidence="23" key="1">
    <citation type="submission" date="2016-10" db="EMBL/GenBank/DDBJ databases">
        <authorList>
            <person name="Varghese N."/>
            <person name="Submissions S."/>
        </authorList>
    </citation>
    <scope>NUCLEOTIDE SEQUENCE [LARGE SCALE GENOMIC DNA]</scope>
    <source>
        <strain evidence="23">Nm44</strain>
    </source>
</reference>
<evidence type="ECO:0000256" key="7">
    <source>
        <dbReference type="ARBA" id="ARBA00022840"/>
    </source>
</evidence>
<dbReference type="Pfam" id="PF01256">
    <property type="entry name" value="Carb_kinase"/>
    <property type="match status" value="1"/>
</dbReference>
<feature type="domain" description="YjeF C-terminal" evidence="20">
    <location>
        <begin position="226"/>
        <end position="499"/>
    </location>
</feature>
<dbReference type="EC" id="4.2.1.136" evidence="19"/>
<evidence type="ECO:0000256" key="4">
    <source>
        <dbReference type="ARBA" id="ARBA00009524"/>
    </source>
</evidence>
<comment type="cofactor">
    <cofactor evidence="17">
        <name>Mg(2+)</name>
        <dbReference type="ChEBI" id="CHEBI:18420"/>
    </cofactor>
</comment>
<evidence type="ECO:0000256" key="1">
    <source>
        <dbReference type="ARBA" id="ARBA00000013"/>
    </source>
</evidence>
<feature type="binding site" evidence="18">
    <location>
        <position position="160"/>
    </location>
    <ligand>
        <name>(6S)-NADPHX</name>
        <dbReference type="ChEBI" id="CHEBI:64076"/>
    </ligand>
</feature>
<dbReference type="InterPro" id="IPR000631">
    <property type="entry name" value="CARKD"/>
</dbReference>
<dbReference type="SUPFAM" id="SSF64153">
    <property type="entry name" value="YjeF N-terminal domain-like"/>
    <property type="match status" value="1"/>
</dbReference>
<protein>
    <recommendedName>
        <fullName evidence="19">Bifunctional NAD(P)H-hydrate repair enzyme</fullName>
    </recommendedName>
    <alternativeName>
        <fullName evidence="19">Nicotinamide nucleotide repair protein</fullName>
    </alternativeName>
    <domain>
        <recommendedName>
            <fullName evidence="19">ADP-dependent (S)-NAD(P)H-hydrate dehydratase</fullName>
            <ecNumber evidence="19">4.2.1.136</ecNumber>
        </recommendedName>
        <alternativeName>
            <fullName evidence="19">ADP-dependent NAD(P)HX dehydratase</fullName>
        </alternativeName>
    </domain>
    <domain>
        <recommendedName>
            <fullName evidence="19">NAD(P)H-hydrate epimerase</fullName>
            <ecNumber evidence="19">5.1.99.6</ecNumber>
        </recommendedName>
    </domain>
</protein>
<dbReference type="NCBIfam" id="TIGR00196">
    <property type="entry name" value="yjeF_cterm"/>
    <property type="match status" value="1"/>
</dbReference>
<feature type="binding site" evidence="18">
    <location>
        <begin position="61"/>
        <end position="65"/>
    </location>
    <ligand>
        <name>(6S)-NADPHX</name>
        <dbReference type="ChEBI" id="CHEBI:64076"/>
    </ligand>
</feature>
<name>A0A1I4N6B4_9PROT</name>
<evidence type="ECO:0000256" key="13">
    <source>
        <dbReference type="ARBA" id="ARBA00023268"/>
    </source>
</evidence>
<feature type="binding site" evidence="17">
    <location>
        <position position="261"/>
    </location>
    <ligand>
        <name>(6S)-NADPHX</name>
        <dbReference type="ChEBI" id="CHEBI:64076"/>
    </ligand>
</feature>
<dbReference type="CDD" id="cd01171">
    <property type="entry name" value="YXKO-related"/>
    <property type="match status" value="1"/>
</dbReference>
<keyword evidence="10 17" id="KW-0520">NAD</keyword>
<dbReference type="GO" id="GO:0046872">
    <property type="term" value="F:metal ion binding"/>
    <property type="evidence" value="ECO:0007669"/>
    <property type="project" value="UniProtKB-UniRule"/>
</dbReference>
<dbReference type="AlphaFoldDB" id="A0A1I4N6B4"/>
<evidence type="ECO:0000256" key="14">
    <source>
        <dbReference type="ARBA" id="ARBA00025153"/>
    </source>
</evidence>
<feature type="binding site" evidence="17">
    <location>
        <position position="438"/>
    </location>
    <ligand>
        <name>AMP</name>
        <dbReference type="ChEBI" id="CHEBI:456215"/>
    </ligand>
</feature>
<keyword evidence="23" id="KW-1185">Reference proteome</keyword>
<keyword evidence="13" id="KW-0511">Multifunctional enzyme</keyword>
<feature type="binding site" evidence="17">
    <location>
        <position position="372"/>
    </location>
    <ligand>
        <name>(6S)-NADPHX</name>
        <dbReference type="ChEBI" id="CHEBI:64076"/>
    </ligand>
</feature>
<keyword evidence="22" id="KW-0418">Kinase</keyword>
<dbReference type="InterPro" id="IPR030677">
    <property type="entry name" value="Nnr"/>
</dbReference>
<dbReference type="PROSITE" id="PS51383">
    <property type="entry name" value="YJEF_C_3"/>
    <property type="match status" value="1"/>
</dbReference>
<keyword evidence="8 17" id="KW-0521">NADP</keyword>
<comment type="catalytic activity">
    <reaction evidence="15 17 19">
        <text>(6S)-NADHX + ADP = AMP + phosphate + NADH + H(+)</text>
        <dbReference type="Rhea" id="RHEA:32223"/>
        <dbReference type="ChEBI" id="CHEBI:15378"/>
        <dbReference type="ChEBI" id="CHEBI:43474"/>
        <dbReference type="ChEBI" id="CHEBI:57945"/>
        <dbReference type="ChEBI" id="CHEBI:64074"/>
        <dbReference type="ChEBI" id="CHEBI:456215"/>
        <dbReference type="ChEBI" id="CHEBI:456216"/>
        <dbReference type="EC" id="4.2.1.136"/>
    </reaction>
</comment>
<evidence type="ECO:0000256" key="19">
    <source>
        <dbReference type="PIRNR" id="PIRNR017184"/>
    </source>
</evidence>
<dbReference type="PIRSF" id="PIRSF017184">
    <property type="entry name" value="Nnr"/>
    <property type="match status" value="1"/>
</dbReference>
<dbReference type="InterPro" id="IPR004443">
    <property type="entry name" value="YjeF_N_dom"/>
</dbReference>
<evidence type="ECO:0000256" key="12">
    <source>
        <dbReference type="ARBA" id="ARBA00023239"/>
    </source>
</evidence>
<dbReference type="PROSITE" id="PS51385">
    <property type="entry name" value="YJEF_N"/>
    <property type="match status" value="1"/>
</dbReference>
<dbReference type="GO" id="GO:0110051">
    <property type="term" value="P:metabolite repair"/>
    <property type="evidence" value="ECO:0007669"/>
    <property type="project" value="TreeGrafter"/>
</dbReference>
<accession>A0A1I4N6B4</accession>
<evidence type="ECO:0000256" key="17">
    <source>
        <dbReference type="HAMAP-Rule" id="MF_01965"/>
    </source>
</evidence>
<evidence type="ECO:0000256" key="11">
    <source>
        <dbReference type="ARBA" id="ARBA00023235"/>
    </source>
</evidence>
<dbReference type="NCBIfam" id="TIGR00197">
    <property type="entry name" value="yjeF_nterm"/>
    <property type="match status" value="1"/>
</dbReference>
<gene>
    <name evidence="18" type="primary">nnrE</name>
    <name evidence="17" type="synonym">nnrD</name>
    <name evidence="22" type="ORF">SAMN05421863_101345</name>
</gene>
<evidence type="ECO:0000256" key="8">
    <source>
        <dbReference type="ARBA" id="ARBA00022857"/>
    </source>
</evidence>
<dbReference type="OrthoDB" id="9806925at2"/>
<comment type="subunit">
    <text evidence="17">Homotetramer.</text>
</comment>
<dbReference type="InterPro" id="IPR029056">
    <property type="entry name" value="Ribokinase-like"/>
</dbReference>
<evidence type="ECO:0000256" key="15">
    <source>
        <dbReference type="ARBA" id="ARBA00048238"/>
    </source>
</evidence>
<feature type="domain" description="YjeF N-terminal" evidence="21">
    <location>
        <begin position="13"/>
        <end position="217"/>
    </location>
</feature>
<comment type="similarity">
    <text evidence="18">Belongs to the NnrE/AIBP family.</text>
</comment>
<feature type="binding site" evidence="18">
    <location>
        <position position="142"/>
    </location>
    <ligand>
        <name>(6S)-NADPHX</name>
        <dbReference type="ChEBI" id="CHEBI:64076"/>
    </ligand>
</feature>
<sequence>MNNPIPLYSTADIREIEQLAVARPNPPNLMEKAGLAAAHITKDKLLSDDKNKILVLAGPGNNGGDAFVTARYLRTWGFQVTTIFTGEPSKLSHDAKQALQNWLSMGGELYHDIPSSGSWHVIIDGLFGIGLNPAKSPLDENYQLLIEAVNNMNLPVLALDIPSGLNADNGTAPSTAIKATITATFIGLKPGLVTHDGCEYAGEIILCDLDLDAISMKSPQSWLMDETLIKTLLPAPRPANSHKGAFGSVGIIGGASGMIGAALLAGSGALKLGAGRVYLGLLANQPSTVDPAQPELMLRPVDELFELDHLTCLVVGPGLGKEISACLCLEKILQTSSLPLVLDADALNLIAHHSELASVLRTRHAPSLLTPHAAEAARLLGTDIATVQNHRMKAAEDLARNFNCSVVLKGAGSICAFPNGHCYLNASGNPGLSSAGTGDVLSGMTGALLAQGLTSENALLLAVYLHGAAADALLETLAGPIGMTASEIIDSARHLLNQWVYGHHARFRYSHAHSIY</sequence>
<dbReference type="SUPFAM" id="SSF53613">
    <property type="entry name" value="Ribokinase-like"/>
    <property type="match status" value="1"/>
</dbReference>
<keyword evidence="11 18" id="KW-0413">Isomerase</keyword>
<feature type="binding site" evidence="17">
    <location>
        <position position="439"/>
    </location>
    <ligand>
        <name>(6S)-NADPHX</name>
        <dbReference type="ChEBI" id="CHEBI:64076"/>
    </ligand>
</feature>
<comment type="function">
    <text evidence="14 19">Bifunctional enzyme that catalyzes the epimerization of the S- and R-forms of NAD(P)HX and the dehydration of the S-form of NAD(P)HX at the expense of ADP, which is converted to AMP. This allows the repair of both epimers of NAD(P)HX, a damaged form of NAD(P)H that is a result of enzymatic or heat-dependent hydration.</text>
</comment>